<sequence>MDDNPTENPTTSNAPEKPQASTTAPTVTRSAPFTNSLKINKARQEGNPVIKYVRNVPFEYAEIKADFECGRGCGLLYLSLKWHKLHQNYIETRFSDGAGYAIKILLVLVNVEDPTALLRDMNMFCYRGGWTLILCYSVEEAAEYIENLKISERKKPEEVLQGREQWKQKQIAGPSRPQNMDRQKQKLAFEAAVKFLSSIRSVTQSDAKRLLGSFGTLKNIAQANKDDLSVTPGLGPIKAQNVYSFFRTQMKT</sequence>
<dbReference type="Proteomes" id="UP000887579">
    <property type="component" value="Unplaced"/>
</dbReference>
<accession>A0AC34FGE4</accession>
<name>A0AC34FGE4_9BILA</name>
<organism evidence="1 2">
    <name type="scientific">Panagrolaimus sp. ES5</name>
    <dbReference type="NCBI Taxonomy" id="591445"/>
    <lineage>
        <taxon>Eukaryota</taxon>
        <taxon>Metazoa</taxon>
        <taxon>Ecdysozoa</taxon>
        <taxon>Nematoda</taxon>
        <taxon>Chromadorea</taxon>
        <taxon>Rhabditida</taxon>
        <taxon>Tylenchina</taxon>
        <taxon>Panagrolaimomorpha</taxon>
        <taxon>Panagrolaimoidea</taxon>
        <taxon>Panagrolaimidae</taxon>
        <taxon>Panagrolaimus</taxon>
    </lineage>
</organism>
<evidence type="ECO:0000313" key="2">
    <source>
        <dbReference type="WBParaSite" id="ES5_v2.g15637.t1"/>
    </source>
</evidence>
<dbReference type="WBParaSite" id="ES5_v2.g15637.t1">
    <property type="protein sequence ID" value="ES5_v2.g15637.t1"/>
    <property type="gene ID" value="ES5_v2.g15637"/>
</dbReference>
<proteinExistence type="predicted"/>
<evidence type="ECO:0000313" key="1">
    <source>
        <dbReference type="Proteomes" id="UP000887579"/>
    </source>
</evidence>
<protein>
    <submittedName>
        <fullName evidence="2">DisA/LigA helix-hairpin-helix motif domain-containing protein</fullName>
    </submittedName>
</protein>
<reference evidence="2" key="1">
    <citation type="submission" date="2022-11" db="UniProtKB">
        <authorList>
            <consortium name="WormBaseParasite"/>
        </authorList>
    </citation>
    <scope>IDENTIFICATION</scope>
</reference>